<keyword evidence="10 11" id="KW-0998">Cell outer membrane</keyword>
<accession>A0A4Q8LKR6</accession>
<keyword evidence="7" id="KW-0406">Ion transport</keyword>
<evidence type="ECO:0000256" key="2">
    <source>
        <dbReference type="ARBA" id="ARBA00022448"/>
    </source>
</evidence>
<organism evidence="13 14">
    <name type="scientific">Pseudoxanthomonas winnipegensis</name>
    <dbReference type="NCBI Taxonomy" id="2480810"/>
    <lineage>
        <taxon>Bacteria</taxon>
        <taxon>Pseudomonadati</taxon>
        <taxon>Pseudomonadota</taxon>
        <taxon>Gammaproteobacteria</taxon>
        <taxon>Lysobacterales</taxon>
        <taxon>Lysobacteraceae</taxon>
        <taxon>Pseudoxanthomonas</taxon>
    </lineage>
</organism>
<keyword evidence="3 11" id="KW-1134">Transmembrane beta strand</keyword>
<comment type="caution">
    <text evidence="13">The sequence shown here is derived from an EMBL/GenBank/DDBJ whole genome shotgun (WGS) entry which is preliminary data.</text>
</comment>
<dbReference type="InterPro" id="IPR012910">
    <property type="entry name" value="Plug_dom"/>
</dbReference>
<name>A0A4Q8LKR6_9GAMM</name>
<dbReference type="InterPro" id="IPR036942">
    <property type="entry name" value="Beta-barrel_TonB_sf"/>
</dbReference>
<dbReference type="EMBL" id="SHMF01000007">
    <property type="protein sequence ID" value="TAA30519.1"/>
    <property type="molecule type" value="Genomic_DNA"/>
</dbReference>
<dbReference type="Pfam" id="PF07715">
    <property type="entry name" value="Plug"/>
    <property type="match status" value="1"/>
</dbReference>
<dbReference type="AlphaFoldDB" id="A0A4Q8LKR6"/>
<evidence type="ECO:0000256" key="6">
    <source>
        <dbReference type="ARBA" id="ARBA00023004"/>
    </source>
</evidence>
<comment type="similarity">
    <text evidence="11">Belongs to the TonB-dependent receptor family.</text>
</comment>
<reference evidence="13 14" key="1">
    <citation type="submission" date="2019-02" db="EMBL/GenBank/DDBJ databases">
        <title>WGS of Pseudoxanthomonas species novum from clinical isolates.</title>
        <authorList>
            <person name="Bernier A.-M."/>
            <person name="Bernard K."/>
            <person name="Vachon A."/>
        </authorList>
    </citation>
    <scope>NUCLEOTIDE SEQUENCE [LARGE SCALE GENOMIC DNA]</scope>
    <source>
        <strain evidence="13 14">NML140781</strain>
    </source>
</reference>
<keyword evidence="9 11" id="KW-0472">Membrane</keyword>
<proteinExistence type="inferred from homology"/>
<protein>
    <recommendedName>
        <fullName evidence="12">TonB-dependent receptor plug domain-containing protein</fullName>
    </recommendedName>
</protein>
<sequence length="933" mass="103004">MRIRSAGAMRSLPGTSPMHRLSIKAERCPLLKLAVRSLLLLMWVPTVALSQSETDKPSSEKKVNTLDSVSVTGVAGGSPLEERSASSTGFDKTLLDTPRTVSFIDSTQIDLLGINSVDDLTRAVPGTFTTTRYGLQGGINVRGIPADMFFRGMKRLNMQGHTRTNLSAMDSIEVVKGPPSPIYGMGKIGGYTNLVPKSGRAANGAYLEKPEGFVQAITGSFDRAESSAGIGGPMSVGERRGGYYVYGLMEDSDSYIDQVTVRQKILQSSISLDDVAGPFRLEMGGQFQNSKTQGAYMNRVSQALIDSGQYVSGMPLAQLDLNGDGAIGLTERNLASPIRGRVGTNNRSLYQGFTWPRCGANYCDVGNFPKIGGIPQSMYSYLSSRGANDPVSQLLLAQGVGGVLPTSGYLPIGFVLDPATTGYSDVDYFRNGSYERLQDADSNMYYADLIYDTHPDFTMKIQSFYDRLDSFKNSQLPYGEKQDVRVWEEKVTTTYRIPDRWLPAWLRVNSLASLNYRETRSKIRSSGGDYDWRQDVMYGDGIAVPNTLFWNQLDDASVQTGAPSTTDRQSWFNEIGLGVMFDVDMFQKDTGFLRGTNLLLGARYDVSHAKAWDFYRFNENASFAYYNPDGSIRYVNSYLPEQYAQGWDGGASWSVSLSQQLPWGLRPYITYAKSSVTLDTSNNGLDRSTITSPGGHIGSADLQEQGLKADLFDGRLAFTASHYKQTRTDVTSNVDVTLGAEVSSTVTRGWEGEIKWMPINRFYLSGYVNFQKAKYLFNSATTYMLSASQLGFKDVVDPTTGKVVYPADAFLYGGRTIITVPSSVLANYMDRTGNPESQYGFNAAYDFDSGFGVVFGGTYWSSVWADRLKTLRLPSATVFNLAVTYKLGDWNLKVNGYNIFDELYFRARNTDTAPGLVSVMPPRRVELTARYDF</sequence>
<dbReference type="Gene3D" id="2.170.130.10">
    <property type="entry name" value="TonB-dependent receptor, plug domain"/>
    <property type="match status" value="1"/>
</dbReference>
<dbReference type="InterPro" id="IPR039426">
    <property type="entry name" value="TonB-dep_rcpt-like"/>
</dbReference>
<evidence type="ECO:0000256" key="7">
    <source>
        <dbReference type="ARBA" id="ARBA00023065"/>
    </source>
</evidence>
<dbReference type="InterPro" id="IPR037066">
    <property type="entry name" value="Plug_dom_sf"/>
</dbReference>
<dbReference type="PROSITE" id="PS52016">
    <property type="entry name" value="TONB_DEPENDENT_REC_3"/>
    <property type="match status" value="1"/>
</dbReference>
<dbReference type="GO" id="GO:0006826">
    <property type="term" value="P:iron ion transport"/>
    <property type="evidence" value="ECO:0007669"/>
    <property type="project" value="UniProtKB-KW"/>
</dbReference>
<gene>
    <name evidence="13" type="ORF">EA656_19065</name>
</gene>
<evidence type="ECO:0000256" key="1">
    <source>
        <dbReference type="ARBA" id="ARBA00004571"/>
    </source>
</evidence>
<keyword evidence="4" id="KW-0410">Iron transport</keyword>
<evidence type="ECO:0000313" key="13">
    <source>
        <dbReference type="EMBL" id="TAA30519.1"/>
    </source>
</evidence>
<dbReference type="PANTHER" id="PTHR32552:SF81">
    <property type="entry name" value="TONB-DEPENDENT OUTER MEMBRANE RECEPTOR"/>
    <property type="match status" value="1"/>
</dbReference>
<keyword evidence="5 11" id="KW-0812">Transmembrane</keyword>
<dbReference type="PANTHER" id="PTHR32552">
    <property type="entry name" value="FERRICHROME IRON RECEPTOR-RELATED"/>
    <property type="match status" value="1"/>
</dbReference>
<dbReference type="Proteomes" id="UP000292087">
    <property type="component" value="Unassembled WGS sequence"/>
</dbReference>
<evidence type="ECO:0000256" key="5">
    <source>
        <dbReference type="ARBA" id="ARBA00022692"/>
    </source>
</evidence>
<feature type="domain" description="TonB-dependent receptor plug" evidence="12">
    <location>
        <begin position="94"/>
        <end position="190"/>
    </location>
</feature>
<keyword evidence="2 11" id="KW-0813">Transport</keyword>
<comment type="subcellular location">
    <subcellularLocation>
        <location evidence="1 11">Cell outer membrane</location>
        <topology evidence="1 11">Multi-pass membrane protein</topology>
    </subcellularLocation>
</comment>
<keyword evidence="8" id="KW-0798">TonB box</keyword>
<keyword evidence="6" id="KW-0408">Iron</keyword>
<evidence type="ECO:0000256" key="9">
    <source>
        <dbReference type="ARBA" id="ARBA00023136"/>
    </source>
</evidence>
<evidence type="ECO:0000256" key="3">
    <source>
        <dbReference type="ARBA" id="ARBA00022452"/>
    </source>
</evidence>
<evidence type="ECO:0000256" key="8">
    <source>
        <dbReference type="ARBA" id="ARBA00023077"/>
    </source>
</evidence>
<evidence type="ECO:0000256" key="4">
    <source>
        <dbReference type="ARBA" id="ARBA00022496"/>
    </source>
</evidence>
<evidence type="ECO:0000259" key="12">
    <source>
        <dbReference type="Pfam" id="PF07715"/>
    </source>
</evidence>
<evidence type="ECO:0000256" key="10">
    <source>
        <dbReference type="ARBA" id="ARBA00023237"/>
    </source>
</evidence>
<dbReference type="Gene3D" id="2.40.170.20">
    <property type="entry name" value="TonB-dependent receptor, beta-barrel domain"/>
    <property type="match status" value="1"/>
</dbReference>
<evidence type="ECO:0000256" key="11">
    <source>
        <dbReference type="PROSITE-ProRule" id="PRU01360"/>
    </source>
</evidence>
<evidence type="ECO:0000313" key="14">
    <source>
        <dbReference type="Proteomes" id="UP000292087"/>
    </source>
</evidence>
<dbReference type="SUPFAM" id="SSF56935">
    <property type="entry name" value="Porins"/>
    <property type="match status" value="1"/>
</dbReference>
<dbReference type="GO" id="GO:0009279">
    <property type="term" value="C:cell outer membrane"/>
    <property type="evidence" value="ECO:0007669"/>
    <property type="project" value="UniProtKB-SubCell"/>
</dbReference>